<dbReference type="FunFam" id="3.40.50.300:FF:000589">
    <property type="entry name" value="ABC transporter, ATP-binding subunit"/>
    <property type="match status" value="1"/>
</dbReference>
<evidence type="ECO:0000259" key="9">
    <source>
        <dbReference type="PROSITE" id="PS50893"/>
    </source>
</evidence>
<dbReference type="SUPFAM" id="SSF52540">
    <property type="entry name" value="P-loop containing nucleoside triphosphate hydrolases"/>
    <property type="match status" value="1"/>
</dbReference>
<dbReference type="PANTHER" id="PTHR42711">
    <property type="entry name" value="ABC TRANSPORTER ATP-BINDING PROTEIN"/>
    <property type="match status" value="1"/>
</dbReference>
<protein>
    <submittedName>
        <fullName evidence="10">ATP-binding cassette domain-containing protein</fullName>
    </submittedName>
</protein>
<dbReference type="InterPro" id="IPR003593">
    <property type="entry name" value="AAA+_ATPase"/>
</dbReference>
<evidence type="ECO:0000313" key="10">
    <source>
        <dbReference type="EMBL" id="MZP43315.1"/>
    </source>
</evidence>
<keyword evidence="3" id="KW-0813">Transport</keyword>
<keyword evidence="7" id="KW-1278">Translocase</keyword>
<evidence type="ECO:0000256" key="4">
    <source>
        <dbReference type="ARBA" id="ARBA00022475"/>
    </source>
</evidence>
<reference evidence="10 11" key="1">
    <citation type="submission" date="2020-01" db="EMBL/GenBank/DDBJ databases">
        <title>Whole genome sequence of Heliobacterium gestii DSM 11169.</title>
        <authorList>
            <person name="Kyndt J.A."/>
            <person name="Meyer T.E."/>
        </authorList>
    </citation>
    <scope>NUCLEOTIDE SEQUENCE [LARGE SCALE GENOMIC DNA]</scope>
    <source>
        <strain evidence="10 11">DSM 11169</strain>
    </source>
</reference>
<comment type="caution">
    <text evidence="10">The sequence shown here is derived from an EMBL/GenBank/DDBJ whole genome shotgun (WGS) entry which is preliminary data.</text>
</comment>
<keyword evidence="8" id="KW-0472">Membrane</keyword>
<dbReference type="GO" id="GO:0016887">
    <property type="term" value="F:ATP hydrolysis activity"/>
    <property type="evidence" value="ECO:0007669"/>
    <property type="project" value="InterPro"/>
</dbReference>
<keyword evidence="6 10" id="KW-0067">ATP-binding</keyword>
<dbReference type="InterPro" id="IPR050763">
    <property type="entry name" value="ABC_transporter_ATP-binding"/>
</dbReference>
<dbReference type="PROSITE" id="PS50893">
    <property type="entry name" value="ABC_TRANSPORTER_2"/>
    <property type="match status" value="1"/>
</dbReference>
<dbReference type="AlphaFoldDB" id="A0A845LFU9"/>
<evidence type="ECO:0000256" key="1">
    <source>
        <dbReference type="ARBA" id="ARBA00004236"/>
    </source>
</evidence>
<dbReference type="Gene3D" id="3.40.50.300">
    <property type="entry name" value="P-loop containing nucleotide triphosphate hydrolases"/>
    <property type="match status" value="1"/>
</dbReference>
<dbReference type="EMBL" id="WXEX01000007">
    <property type="protein sequence ID" value="MZP43315.1"/>
    <property type="molecule type" value="Genomic_DNA"/>
</dbReference>
<gene>
    <name evidence="10" type="ORF">GTO89_09715</name>
</gene>
<dbReference type="Proteomes" id="UP000471031">
    <property type="component" value="Unassembled WGS sequence"/>
</dbReference>
<evidence type="ECO:0000313" key="11">
    <source>
        <dbReference type="Proteomes" id="UP000471031"/>
    </source>
</evidence>
<comment type="similarity">
    <text evidence="2">Belongs to the ABC transporter superfamily.</text>
</comment>
<accession>A0A845LFU9</accession>
<keyword evidence="4" id="KW-1003">Cell membrane</keyword>
<dbReference type="SMART" id="SM00382">
    <property type="entry name" value="AAA"/>
    <property type="match status" value="1"/>
</dbReference>
<sequence length="338" mass="37093">MFGLFVSILESVIPRVRSHRKKREEGAPVKGIIEAKNLVKRYGDFTAVNGISFCIQEGECFGFLGPNGAGKSTTMRMLYGLSRVDAGELIVMGQRVTLTPPALKAHLGIVPQEDNLDPDLTVRENLLVHASFYGISASQAAERTRDLLNFMALDEKADAPVESLSGGLKRRLVIARALVNDPKIVVLDEPTTGLDPAARHLVWQKLRQLKERGITLLLTTHYMEEASQLCDRLVIINQGRILAEGAPAWLVQTYIPPEVIQVNIPADALPEGLAAAAERLGAQPVIHSEMTFLFTAEGDRLWEQLPALGLNPRRCIHRPSNLEDVYLTLTGGSLGHDD</sequence>
<name>A0A845LFU9_HELGE</name>
<dbReference type="OrthoDB" id="1805624at2"/>
<comment type="subcellular location">
    <subcellularLocation>
        <location evidence="1">Cell membrane</location>
    </subcellularLocation>
</comment>
<proteinExistence type="inferred from homology"/>
<dbReference type="GO" id="GO:0005524">
    <property type="term" value="F:ATP binding"/>
    <property type="evidence" value="ECO:0007669"/>
    <property type="project" value="UniProtKB-KW"/>
</dbReference>
<dbReference type="GO" id="GO:0005886">
    <property type="term" value="C:plasma membrane"/>
    <property type="evidence" value="ECO:0007669"/>
    <property type="project" value="UniProtKB-SubCell"/>
</dbReference>
<keyword evidence="11" id="KW-1185">Reference proteome</keyword>
<evidence type="ECO:0000256" key="2">
    <source>
        <dbReference type="ARBA" id="ARBA00005417"/>
    </source>
</evidence>
<evidence type="ECO:0000256" key="7">
    <source>
        <dbReference type="ARBA" id="ARBA00022967"/>
    </source>
</evidence>
<dbReference type="InterPro" id="IPR027417">
    <property type="entry name" value="P-loop_NTPase"/>
</dbReference>
<dbReference type="InterPro" id="IPR003439">
    <property type="entry name" value="ABC_transporter-like_ATP-bd"/>
</dbReference>
<evidence type="ECO:0000256" key="5">
    <source>
        <dbReference type="ARBA" id="ARBA00022741"/>
    </source>
</evidence>
<organism evidence="10 11">
    <name type="scientific">Heliomicrobium gestii</name>
    <name type="common">Heliobacterium gestii</name>
    <dbReference type="NCBI Taxonomy" id="2699"/>
    <lineage>
        <taxon>Bacteria</taxon>
        <taxon>Bacillati</taxon>
        <taxon>Bacillota</taxon>
        <taxon>Clostridia</taxon>
        <taxon>Eubacteriales</taxon>
        <taxon>Heliobacteriaceae</taxon>
        <taxon>Heliomicrobium</taxon>
    </lineage>
</organism>
<evidence type="ECO:0000256" key="6">
    <source>
        <dbReference type="ARBA" id="ARBA00022840"/>
    </source>
</evidence>
<keyword evidence="5" id="KW-0547">Nucleotide-binding</keyword>
<evidence type="ECO:0000256" key="8">
    <source>
        <dbReference type="ARBA" id="ARBA00023136"/>
    </source>
</evidence>
<evidence type="ECO:0000256" key="3">
    <source>
        <dbReference type="ARBA" id="ARBA00022448"/>
    </source>
</evidence>
<dbReference type="PANTHER" id="PTHR42711:SF5">
    <property type="entry name" value="ABC TRANSPORTER ATP-BINDING PROTEIN NATA"/>
    <property type="match status" value="1"/>
</dbReference>
<feature type="domain" description="ABC transporter" evidence="9">
    <location>
        <begin position="33"/>
        <end position="263"/>
    </location>
</feature>
<dbReference type="Pfam" id="PF00005">
    <property type="entry name" value="ABC_tran"/>
    <property type="match status" value="1"/>
</dbReference>